<accession>A0AAD8I1Q8</accession>
<proteinExistence type="predicted"/>
<feature type="transmembrane region" description="Helical" evidence="1">
    <location>
        <begin position="152"/>
        <end position="173"/>
    </location>
</feature>
<dbReference type="EMBL" id="JAUIZM010000007">
    <property type="protein sequence ID" value="KAK1377048.1"/>
    <property type="molecule type" value="Genomic_DNA"/>
</dbReference>
<evidence type="ECO:0000313" key="2">
    <source>
        <dbReference type="EMBL" id="KAK1377048.1"/>
    </source>
</evidence>
<feature type="transmembrane region" description="Helical" evidence="1">
    <location>
        <begin position="185"/>
        <end position="202"/>
    </location>
</feature>
<evidence type="ECO:0000313" key="3">
    <source>
        <dbReference type="Proteomes" id="UP001237642"/>
    </source>
</evidence>
<organism evidence="2 3">
    <name type="scientific">Heracleum sosnowskyi</name>
    <dbReference type="NCBI Taxonomy" id="360622"/>
    <lineage>
        <taxon>Eukaryota</taxon>
        <taxon>Viridiplantae</taxon>
        <taxon>Streptophyta</taxon>
        <taxon>Embryophyta</taxon>
        <taxon>Tracheophyta</taxon>
        <taxon>Spermatophyta</taxon>
        <taxon>Magnoliopsida</taxon>
        <taxon>eudicotyledons</taxon>
        <taxon>Gunneridae</taxon>
        <taxon>Pentapetalae</taxon>
        <taxon>asterids</taxon>
        <taxon>campanulids</taxon>
        <taxon>Apiales</taxon>
        <taxon>Apiaceae</taxon>
        <taxon>Apioideae</taxon>
        <taxon>apioid superclade</taxon>
        <taxon>Tordylieae</taxon>
        <taxon>Tordyliinae</taxon>
        <taxon>Heracleum</taxon>
    </lineage>
</organism>
<keyword evidence="1" id="KW-0472">Membrane</keyword>
<dbReference type="AlphaFoldDB" id="A0AAD8I1Q8"/>
<keyword evidence="3" id="KW-1185">Reference proteome</keyword>
<protein>
    <submittedName>
        <fullName evidence="2">Uncharacterized protein</fullName>
    </submittedName>
</protein>
<reference evidence="2" key="2">
    <citation type="submission" date="2023-05" db="EMBL/GenBank/DDBJ databases">
        <authorList>
            <person name="Schelkunov M.I."/>
        </authorList>
    </citation>
    <scope>NUCLEOTIDE SEQUENCE</scope>
    <source>
        <strain evidence="2">Hsosn_3</strain>
        <tissue evidence="2">Leaf</tissue>
    </source>
</reference>
<dbReference type="Proteomes" id="UP001237642">
    <property type="component" value="Unassembled WGS sequence"/>
</dbReference>
<evidence type="ECO:0000256" key="1">
    <source>
        <dbReference type="SAM" id="Phobius"/>
    </source>
</evidence>
<reference evidence="2" key="1">
    <citation type="submission" date="2023-02" db="EMBL/GenBank/DDBJ databases">
        <title>Genome of toxic invasive species Heracleum sosnowskyi carries increased number of genes despite the absence of recent whole-genome duplications.</title>
        <authorList>
            <person name="Schelkunov M."/>
            <person name="Shtratnikova V."/>
            <person name="Makarenko M."/>
            <person name="Klepikova A."/>
            <person name="Omelchenko D."/>
            <person name="Novikova G."/>
            <person name="Obukhova E."/>
            <person name="Bogdanov V."/>
            <person name="Penin A."/>
            <person name="Logacheva M."/>
        </authorList>
    </citation>
    <scope>NUCLEOTIDE SEQUENCE</scope>
    <source>
        <strain evidence="2">Hsosn_3</strain>
        <tissue evidence="2">Leaf</tissue>
    </source>
</reference>
<keyword evidence="1" id="KW-1133">Transmembrane helix</keyword>
<sequence length="245" mass="27337">MNNFFLEEITEVHSDFVGVVGPVRAGQAIVYSKKSYSPNSKFMEVCSSTAKFLVAIYVVKLPDPKGTEEEQLAAEKGRILVACALMAHAIFSTIALGCWERSLDRVPEVEAVGEDASLLNCLKKTWERFFPYYPNPQNPDEKLFYKKSVKHFLTPLMLVMPFVLAIICFRKSYSSPTDVRARTDAYILMVVTYAATLLTKLVEILTADPARPIPSPPANLVHEAHVYHPDAATAQQIAAAHIFRN</sequence>
<comment type="caution">
    <text evidence="2">The sequence shown here is derived from an EMBL/GenBank/DDBJ whole genome shotgun (WGS) entry which is preliminary data.</text>
</comment>
<gene>
    <name evidence="2" type="ORF">POM88_033241</name>
</gene>
<name>A0AAD8I1Q8_9APIA</name>
<keyword evidence="1" id="KW-0812">Transmembrane</keyword>